<dbReference type="SUPFAM" id="SSF56281">
    <property type="entry name" value="Metallo-hydrolase/oxidoreductase"/>
    <property type="match status" value="1"/>
</dbReference>
<dbReference type="EMBL" id="CP000384">
    <property type="protein sequence ID" value="ABG06582.1"/>
    <property type="molecule type" value="Genomic_DNA"/>
</dbReference>
<organism evidence="2">
    <name type="scientific">Mycobacterium sp. (strain MCS)</name>
    <dbReference type="NCBI Taxonomy" id="164756"/>
    <lineage>
        <taxon>Bacteria</taxon>
        <taxon>Bacillati</taxon>
        <taxon>Actinomycetota</taxon>
        <taxon>Actinomycetes</taxon>
        <taxon>Mycobacteriales</taxon>
        <taxon>Mycobacteriaceae</taxon>
        <taxon>Mycobacterium</taxon>
    </lineage>
</organism>
<dbReference type="InterPro" id="IPR045761">
    <property type="entry name" value="ODP_dom"/>
</dbReference>
<dbReference type="Pfam" id="PF19583">
    <property type="entry name" value="ODP"/>
    <property type="match status" value="1"/>
</dbReference>
<name>A0A5Q5BEL9_MYCSS</name>
<dbReference type="KEGG" id="mmc:Mmcs_0461"/>
<sequence length="247" mass="26911">METTVDEIAPGVFRLSTYVPEITEHGFTFNQFLLTGDEPFLFHCGQRQLFPLVSAAIQRVIPLEKLRWISFGHLEADECGAMNLLLASAPNAQVVHGQLACMLSLTDMCDRPPVAATDEPLDTGGHSLRFIATPHVPHNWEAGLWFDDATGTLLAGDLFTHVGRCPALTENDCVAPALEAEAFFHATGLCTDLVPTLTTLAELRPTTLAIMHGSSFTGDGEHQLRRLADGYTDMMRASLQSLTPQPP</sequence>
<dbReference type="AlphaFoldDB" id="A0A5Q5BEL9"/>
<feature type="domain" description="ODP" evidence="1">
    <location>
        <begin position="28"/>
        <end position="186"/>
    </location>
</feature>
<reference evidence="2" key="1">
    <citation type="submission" date="2006-06" db="EMBL/GenBank/DDBJ databases">
        <title>Complete sequence of chromosome of Mycobacterium sp. MCS.</title>
        <authorList>
            <consortium name="US DOE Joint Genome Institute"/>
            <person name="Copeland A."/>
            <person name="Lucas S."/>
            <person name="Lapidus A."/>
            <person name="Barry K."/>
            <person name="Detter J.C."/>
            <person name="Glavina del Rio T."/>
            <person name="Hammon N."/>
            <person name="Israni S."/>
            <person name="Dalin E."/>
            <person name="Tice H."/>
            <person name="Pitluck S."/>
            <person name="Martinez M."/>
            <person name="Schmutz J."/>
            <person name="Larimer F."/>
            <person name="Land M."/>
            <person name="Hauser L."/>
            <person name="Kyrpides N."/>
            <person name="Kim E."/>
            <person name="Miller C.D."/>
            <person name="Hughes J.E."/>
            <person name="Anderson A.J."/>
            <person name="Sims R.C."/>
            <person name="Richardson P."/>
        </authorList>
    </citation>
    <scope>NUCLEOTIDE SEQUENCE [LARGE SCALE GENOMIC DNA]</scope>
    <source>
        <strain evidence="2">MCS</strain>
    </source>
</reference>
<evidence type="ECO:0000259" key="1">
    <source>
        <dbReference type="Pfam" id="PF19583"/>
    </source>
</evidence>
<accession>A0A5Q5BEL9</accession>
<dbReference type="InterPro" id="IPR036866">
    <property type="entry name" value="RibonucZ/Hydroxyglut_hydro"/>
</dbReference>
<dbReference type="Gene3D" id="3.60.15.10">
    <property type="entry name" value="Ribonuclease Z/Hydroxyacylglutathione hydrolase-like"/>
    <property type="match status" value="1"/>
</dbReference>
<proteinExistence type="predicted"/>
<protein>
    <recommendedName>
        <fullName evidence="1">ODP domain-containing protein</fullName>
    </recommendedName>
</protein>
<gene>
    <name evidence="2" type="ordered locus">Mmcs_0461</name>
</gene>
<evidence type="ECO:0000313" key="2">
    <source>
        <dbReference type="EMBL" id="ABG06582.1"/>
    </source>
</evidence>